<name>A0A0E9RUP9_ANGAN</name>
<dbReference type="EMBL" id="GBXM01076040">
    <property type="protein sequence ID" value="JAH32537.1"/>
    <property type="molecule type" value="Transcribed_RNA"/>
</dbReference>
<accession>A0A0E9RUP9</accession>
<proteinExistence type="predicted"/>
<evidence type="ECO:0000313" key="1">
    <source>
        <dbReference type="EMBL" id="JAH32537.1"/>
    </source>
</evidence>
<dbReference type="AlphaFoldDB" id="A0A0E9RUP9"/>
<sequence length="50" mass="5862">MSVKATNQCIRNILLRDSVTTSPAVFFWNNIFNNIQWKMVMVTVKKIFVN</sequence>
<reference evidence="1" key="2">
    <citation type="journal article" date="2015" name="Fish Shellfish Immunol.">
        <title>Early steps in the European eel (Anguilla anguilla)-Vibrio vulnificus interaction in the gills: Role of the RtxA13 toxin.</title>
        <authorList>
            <person name="Callol A."/>
            <person name="Pajuelo D."/>
            <person name="Ebbesson L."/>
            <person name="Teles M."/>
            <person name="MacKenzie S."/>
            <person name="Amaro C."/>
        </authorList>
    </citation>
    <scope>NUCLEOTIDE SEQUENCE</scope>
</reference>
<organism evidence="1">
    <name type="scientific">Anguilla anguilla</name>
    <name type="common">European freshwater eel</name>
    <name type="synonym">Muraena anguilla</name>
    <dbReference type="NCBI Taxonomy" id="7936"/>
    <lineage>
        <taxon>Eukaryota</taxon>
        <taxon>Metazoa</taxon>
        <taxon>Chordata</taxon>
        <taxon>Craniata</taxon>
        <taxon>Vertebrata</taxon>
        <taxon>Euteleostomi</taxon>
        <taxon>Actinopterygii</taxon>
        <taxon>Neopterygii</taxon>
        <taxon>Teleostei</taxon>
        <taxon>Anguilliformes</taxon>
        <taxon>Anguillidae</taxon>
        <taxon>Anguilla</taxon>
    </lineage>
</organism>
<reference evidence="1" key="1">
    <citation type="submission" date="2014-11" db="EMBL/GenBank/DDBJ databases">
        <authorList>
            <person name="Amaro Gonzalez C."/>
        </authorList>
    </citation>
    <scope>NUCLEOTIDE SEQUENCE</scope>
</reference>
<protein>
    <submittedName>
        <fullName evidence="1">Uncharacterized protein</fullName>
    </submittedName>
</protein>